<comment type="caution">
    <text evidence="4">The sequence shown here is derived from an EMBL/GenBank/DDBJ whole genome shotgun (WGS) entry which is preliminary data.</text>
</comment>
<dbReference type="SMART" id="SM00553">
    <property type="entry name" value="SEP"/>
    <property type="match status" value="1"/>
</dbReference>
<dbReference type="GO" id="GO:0005634">
    <property type="term" value="C:nucleus"/>
    <property type="evidence" value="ECO:0007669"/>
    <property type="project" value="TreeGrafter"/>
</dbReference>
<gene>
    <name evidence="4" type="ORF">CAUJ_LOCUS12062</name>
</gene>
<dbReference type="GO" id="GO:0061025">
    <property type="term" value="P:membrane fusion"/>
    <property type="evidence" value="ECO:0007669"/>
    <property type="project" value="TreeGrafter"/>
</dbReference>
<feature type="compositionally biased region" description="Low complexity" evidence="1">
    <location>
        <begin position="198"/>
        <end position="215"/>
    </location>
</feature>
<dbReference type="Gene3D" id="3.30.420.210">
    <property type="entry name" value="SEP domain"/>
    <property type="match status" value="1"/>
</dbReference>
<name>A0A8S1HI20_9PELO</name>
<feature type="region of interest" description="Disordered" evidence="1">
    <location>
        <begin position="1"/>
        <end position="105"/>
    </location>
</feature>
<dbReference type="OrthoDB" id="274641at2759"/>
<keyword evidence="5" id="KW-1185">Reference proteome</keyword>
<feature type="domain" description="UBX" evidence="2">
    <location>
        <begin position="233"/>
        <end position="310"/>
    </location>
</feature>
<dbReference type="InterPro" id="IPR001012">
    <property type="entry name" value="UBX_dom"/>
</dbReference>
<dbReference type="GO" id="GO:0043130">
    <property type="term" value="F:ubiquitin binding"/>
    <property type="evidence" value="ECO:0007669"/>
    <property type="project" value="TreeGrafter"/>
</dbReference>
<dbReference type="GO" id="GO:0043161">
    <property type="term" value="P:proteasome-mediated ubiquitin-dependent protein catabolic process"/>
    <property type="evidence" value="ECO:0007669"/>
    <property type="project" value="TreeGrafter"/>
</dbReference>
<evidence type="ECO:0008006" key="6">
    <source>
        <dbReference type="Google" id="ProtNLM"/>
    </source>
</evidence>
<dbReference type="SUPFAM" id="SSF102848">
    <property type="entry name" value="NSFL1 (p97 ATPase) cofactor p47, SEP domain"/>
    <property type="match status" value="1"/>
</dbReference>
<dbReference type="SMART" id="SM00166">
    <property type="entry name" value="UBX"/>
    <property type="match status" value="1"/>
</dbReference>
<evidence type="ECO:0000313" key="5">
    <source>
        <dbReference type="Proteomes" id="UP000835052"/>
    </source>
</evidence>
<dbReference type="AlphaFoldDB" id="A0A8S1HI20"/>
<dbReference type="CDD" id="cd01770">
    <property type="entry name" value="UBX_UBXN2"/>
    <property type="match status" value="1"/>
</dbReference>
<dbReference type="InterPro" id="IPR036241">
    <property type="entry name" value="NSFL1C_SEP_dom_sf"/>
</dbReference>
<dbReference type="InterPro" id="IPR012989">
    <property type="entry name" value="SEP_domain"/>
</dbReference>
<dbReference type="Proteomes" id="UP000835052">
    <property type="component" value="Unassembled WGS sequence"/>
</dbReference>
<evidence type="ECO:0000259" key="2">
    <source>
        <dbReference type="PROSITE" id="PS50033"/>
    </source>
</evidence>
<evidence type="ECO:0000256" key="1">
    <source>
        <dbReference type="SAM" id="MobiDB-lite"/>
    </source>
</evidence>
<dbReference type="PANTHER" id="PTHR23333:SF20">
    <property type="entry name" value="NSFL1 COFACTOR P47"/>
    <property type="match status" value="1"/>
</dbReference>
<dbReference type="SUPFAM" id="SSF54236">
    <property type="entry name" value="Ubiquitin-like"/>
    <property type="match status" value="1"/>
</dbReference>
<sequence length="314" mass="33828">MSRNIRGLRDLQSGGGHDSGADSDGEDGRQGFFVGGSEHSGQQVLGPSGRDGDDLAARVFQSASRHGAEAVSADDATSRSRRPATTGRGVRLNGNPEPAVRVSDGEATEGPVRVTLYMYPNGFSIDDGPLRMLNDPESEQFIQDIMQGRIPRELLQLHRGRQIDLHMERKLTPYEPPKMKPFQGSGARLGNVVPTVVGAGSSSAAPEPAAPQSTPDEAAKNLEKAKEEVKLEAGQPTTNVQIRLPSGQRLVGTFNHTHTVTTVRSFICSAYPEMEYAPFQLMTTFPNKVIDDESLSLKDANLLNAVVVVKQQSV</sequence>
<dbReference type="GO" id="GO:0007030">
    <property type="term" value="P:Golgi organization"/>
    <property type="evidence" value="ECO:0007669"/>
    <property type="project" value="TreeGrafter"/>
</dbReference>
<dbReference type="InterPro" id="IPR029071">
    <property type="entry name" value="Ubiquitin-like_domsf"/>
</dbReference>
<proteinExistence type="predicted"/>
<accession>A0A8S1HI20</accession>
<dbReference type="Gene3D" id="3.10.20.90">
    <property type="entry name" value="Phosphatidylinositol 3-kinase Catalytic Subunit, Chain A, domain 1"/>
    <property type="match status" value="1"/>
</dbReference>
<organism evidence="4 5">
    <name type="scientific">Caenorhabditis auriculariae</name>
    <dbReference type="NCBI Taxonomy" id="2777116"/>
    <lineage>
        <taxon>Eukaryota</taxon>
        <taxon>Metazoa</taxon>
        <taxon>Ecdysozoa</taxon>
        <taxon>Nematoda</taxon>
        <taxon>Chromadorea</taxon>
        <taxon>Rhabditida</taxon>
        <taxon>Rhabditina</taxon>
        <taxon>Rhabditomorpha</taxon>
        <taxon>Rhabditoidea</taxon>
        <taxon>Rhabditidae</taxon>
        <taxon>Peloderinae</taxon>
        <taxon>Caenorhabditis</taxon>
    </lineage>
</organism>
<feature type="region of interest" description="Disordered" evidence="1">
    <location>
        <begin position="198"/>
        <end position="223"/>
    </location>
</feature>
<evidence type="ECO:0000313" key="4">
    <source>
        <dbReference type="EMBL" id="CAD6196147.1"/>
    </source>
</evidence>
<feature type="domain" description="SEP" evidence="3">
    <location>
        <begin position="111"/>
        <end position="176"/>
    </location>
</feature>
<reference evidence="4" key="1">
    <citation type="submission" date="2020-10" db="EMBL/GenBank/DDBJ databases">
        <authorList>
            <person name="Kikuchi T."/>
        </authorList>
    </citation>
    <scope>NUCLEOTIDE SEQUENCE</scope>
    <source>
        <strain evidence="4">NKZ352</strain>
    </source>
</reference>
<dbReference type="EMBL" id="CAJGYM010000067">
    <property type="protein sequence ID" value="CAD6196147.1"/>
    <property type="molecule type" value="Genomic_DNA"/>
</dbReference>
<dbReference type="PROSITE" id="PS50033">
    <property type="entry name" value="UBX"/>
    <property type="match status" value="1"/>
</dbReference>
<dbReference type="Pfam" id="PF08059">
    <property type="entry name" value="SEP"/>
    <property type="match status" value="1"/>
</dbReference>
<dbReference type="GO" id="GO:0005829">
    <property type="term" value="C:cytosol"/>
    <property type="evidence" value="ECO:0007669"/>
    <property type="project" value="TreeGrafter"/>
</dbReference>
<evidence type="ECO:0000259" key="3">
    <source>
        <dbReference type="PROSITE" id="PS51399"/>
    </source>
</evidence>
<protein>
    <recommendedName>
        <fullName evidence="6">UBX domain-containing protein</fullName>
    </recommendedName>
</protein>
<dbReference type="GO" id="GO:0031468">
    <property type="term" value="P:nuclear membrane reassembly"/>
    <property type="evidence" value="ECO:0007669"/>
    <property type="project" value="TreeGrafter"/>
</dbReference>
<dbReference type="PANTHER" id="PTHR23333">
    <property type="entry name" value="UBX DOMAIN CONTAINING PROTEIN"/>
    <property type="match status" value="1"/>
</dbReference>
<dbReference type="Pfam" id="PF00789">
    <property type="entry name" value="UBX"/>
    <property type="match status" value="1"/>
</dbReference>
<dbReference type="PROSITE" id="PS51399">
    <property type="entry name" value="SEP"/>
    <property type="match status" value="1"/>
</dbReference>
<dbReference type="GO" id="GO:0000045">
    <property type="term" value="P:autophagosome assembly"/>
    <property type="evidence" value="ECO:0007669"/>
    <property type="project" value="TreeGrafter"/>
</dbReference>